<evidence type="ECO:0000313" key="2">
    <source>
        <dbReference type="Proteomes" id="UP000030717"/>
    </source>
</evidence>
<accession>A0A0A7HCL6</accession>
<dbReference type="EMBL" id="KP007361">
    <property type="protein sequence ID" value="AIZ02408.1"/>
    <property type="molecule type" value="Genomic_DNA"/>
</dbReference>
<name>A0A0A7HCL6_9CAUD</name>
<organism evidence="1 2">
    <name type="scientific">Escherichia phage vB_EcoM_VR25</name>
    <dbReference type="NCBI Taxonomy" id="1567028"/>
    <lineage>
        <taxon>Viruses</taxon>
        <taxon>Duplodnaviria</taxon>
        <taxon>Heunggongvirae</taxon>
        <taxon>Uroviricota</taxon>
        <taxon>Caudoviricetes</taxon>
        <taxon>Pantevenvirales</taxon>
        <taxon>Straboviridae</taxon>
        <taxon>Tevenvirinae</taxon>
        <taxon>Gaprivervirus</taxon>
        <taxon>Gaprivervirus vr25</taxon>
    </lineage>
</organism>
<dbReference type="Proteomes" id="UP000030717">
    <property type="component" value="Segment"/>
</dbReference>
<gene>
    <name evidence="1" type="ORF">VR25_064</name>
</gene>
<protein>
    <submittedName>
        <fullName evidence="1">Uncharacterized protein</fullName>
    </submittedName>
</protein>
<proteinExistence type="predicted"/>
<dbReference type="InterPro" id="IPR020248">
    <property type="entry name" value="Y03I"/>
</dbReference>
<reference evidence="1 2" key="1">
    <citation type="submission" date="2014-10" db="EMBL/GenBank/DDBJ databases">
        <title>VR bacteriophages - a small but diverse group of low-temperature viruses.</title>
        <authorList>
            <person name="Kaliniene L."/>
            <person name="Meskys R."/>
            <person name="Simoliunas E."/>
            <person name="Zajanckauskaite A."/>
            <person name="Truncaite L."/>
        </authorList>
    </citation>
    <scope>NUCLEOTIDE SEQUENCE [LARGE SCALE GENOMIC DNA]</scope>
</reference>
<dbReference type="Pfam" id="PF17595">
    <property type="entry name" value="DUF5491"/>
    <property type="match status" value="1"/>
</dbReference>
<keyword evidence="2" id="KW-1185">Reference proteome</keyword>
<evidence type="ECO:0000313" key="1">
    <source>
        <dbReference type="EMBL" id="AIZ02408.1"/>
    </source>
</evidence>
<dbReference type="RefSeq" id="YP_009209806.1">
    <property type="nucleotide sequence ID" value="NC_028925.1"/>
</dbReference>
<dbReference type="KEGG" id="vg:26636226"/>
<dbReference type="GeneID" id="26636226"/>
<sequence>MEHQFDITDFLDKIEEDFTALPYFIKLYLRDIKGLPIDIDPLNVRNLEFTSPDNNVDYRYHVDNANLYFTIELTPKD</sequence>